<feature type="compositionally biased region" description="Polar residues" evidence="1">
    <location>
        <begin position="10"/>
        <end position="28"/>
    </location>
</feature>
<reference evidence="2 3" key="1">
    <citation type="submission" date="2024-08" db="EMBL/GenBank/DDBJ databases">
        <authorList>
            <person name="Cucini C."/>
            <person name="Frati F."/>
        </authorList>
    </citation>
    <scope>NUCLEOTIDE SEQUENCE [LARGE SCALE GENOMIC DNA]</scope>
</reference>
<dbReference type="EMBL" id="CAXLJM020000046">
    <property type="protein sequence ID" value="CAL8111334.1"/>
    <property type="molecule type" value="Genomic_DNA"/>
</dbReference>
<dbReference type="Proteomes" id="UP001642540">
    <property type="component" value="Unassembled WGS sequence"/>
</dbReference>
<proteinExistence type="predicted"/>
<accession>A0ABP1QVP7</accession>
<organism evidence="2 3">
    <name type="scientific">Orchesella dallaii</name>
    <dbReference type="NCBI Taxonomy" id="48710"/>
    <lineage>
        <taxon>Eukaryota</taxon>
        <taxon>Metazoa</taxon>
        <taxon>Ecdysozoa</taxon>
        <taxon>Arthropoda</taxon>
        <taxon>Hexapoda</taxon>
        <taxon>Collembola</taxon>
        <taxon>Entomobryomorpha</taxon>
        <taxon>Entomobryoidea</taxon>
        <taxon>Orchesellidae</taxon>
        <taxon>Orchesellinae</taxon>
        <taxon>Orchesella</taxon>
    </lineage>
</organism>
<feature type="region of interest" description="Disordered" evidence="1">
    <location>
        <begin position="1"/>
        <end position="31"/>
    </location>
</feature>
<protein>
    <submittedName>
        <fullName evidence="2">Uncharacterized protein</fullName>
    </submittedName>
</protein>
<name>A0ABP1QVP7_9HEXA</name>
<evidence type="ECO:0000313" key="2">
    <source>
        <dbReference type="EMBL" id="CAL8111334.1"/>
    </source>
</evidence>
<gene>
    <name evidence="2" type="ORF">ODALV1_LOCUS14943</name>
</gene>
<evidence type="ECO:0000256" key="1">
    <source>
        <dbReference type="SAM" id="MobiDB-lite"/>
    </source>
</evidence>
<evidence type="ECO:0000313" key="3">
    <source>
        <dbReference type="Proteomes" id="UP001642540"/>
    </source>
</evidence>
<sequence length="247" mass="27402">MDSTSSSSSQAISPNLLSPAQSATSSRRGSFGLEDQMELLSIKPKTASQLQQIDKWEKRPINSAGLNDNCYYCTAAGLTGRTTDTMVKRTQTMPNRFGSIDDTKDLFKSSYHPNVQSRTFTDSNSMKQYLNDRLQPGTSEGFGVAYYHSTARPLNFPPNNGPLTGHMVGMKAWKNPDGTLGTREVDFQLPPNQRFPHQPNNNWSPPGSGSVHLIDLNPIKPMDEWIPLKRPDNLNQGGTPKRIRFTG</sequence>
<keyword evidence="3" id="KW-1185">Reference proteome</keyword>
<comment type="caution">
    <text evidence="2">The sequence shown here is derived from an EMBL/GenBank/DDBJ whole genome shotgun (WGS) entry which is preliminary data.</text>
</comment>